<dbReference type="Pfam" id="PF00078">
    <property type="entry name" value="RVT_1"/>
    <property type="match status" value="1"/>
</dbReference>
<feature type="domain" description="Integrase catalytic" evidence="10">
    <location>
        <begin position="2349"/>
        <end position="2506"/>
    </location>
</feature>
<dbReference type="GO" id="GO:0016787">
    <property type="term" value="F:hydrolase activity"/>
    <property type="evidence" value="ECO:0007669"/>
    <property type="project" value="UniProtKB-KW"/>
</dbReference>
<dbReference type="GO" id="GO:0004519">
    <property type="term" value="F:endonuclease activity"/>
    <property type="evidence" value="ECO:0007669"/>
    <property type="project" value="UniProtKB-KW"/>
</dbReference>
<gene>
    <name evidence="11" type="ORF">KIK155_LOCUS3448</name>
    <name evidence="12" type="ORF">TOA249_LOCUS22077</name>
</gene>
<dbReference type="InterPro" id="IPR001584">
    <property type="entry name" value="Integrase_cat-core"/>
</dbReference>
<feature type="region of interest" description="Disordered" evidence="8">
    <location>
        <begin position="2642"/>
        <end position="2693"/>
    </location>
</feature>
<feature type="domain" description="Reverse transcriptase" evidence="9">
    <location>
        <begin position="1354"/>
        <end position="1545"/>
    </location>
</feature>
<feature type="region of interest" description="Disordered" evidence="8">
    <location>
        <begin position="2928"/>
        <end position="2950"/>
    </location>
</feature>
<dbReference type="PANTHER" id="PTHR37984">
    <property type="entry name" value="PROTEIN CBG26694"/>
    <property type="match status" value="1"/>
</dbReference>
<dbReference type="GO" id="GO:0003676">
    <property type="term" value="F:nucleic acid binding"/>
    <property type="evidence" value="ECO:0007669"/>
    <property type="project" value="InterPro"/>
</dbReference>
<dbReference type="CDD" id="cd09274">
    <property type="entry name" value="RNase_HI_RT_Ty3"/>
    <property type="match status" value="1"/>
</dbReference>
<dbReference type="Pfam" id="PF17917">
    <property type="entry name" value="RT_RNaseH"/>
    <property type="match status" value="1"/>
</dbReference>
<feature type="compositionally biased region" description="Polar residues" evidence="8">
    <location>
        <begin position="32"/>
        <end position="47"/>
    </location>
</feature>
<keyword evidence="7" id="KW-0695">RNA-directed DNA polymerase</keyword>
<dbReference type="InterPro" id="IPR000477">
    <property type="entry name" value="RT_dom"/>
</dbReference>
<dbReference type="InterPro" id="IPR050951">
    <property type="entry name" value="Retrovirus_Pol_polyprotein"/>
</dbReference>
<dbReference type="Gene3D" id="3.30.70.270">
    <property type="match status" value="2"/>
</dbReference>
<sequence length="3006" mass="343470">MSDDGSNSDCENQGNPGGRVEGSYVKNDSEEYLNNPSGFNLNNHVGQSGSFSPPHASFHSHEFPMDLSKLPQGFNLGFPNTFDPERPFRSKSVGPPVNNFRFMAQPNQYPYNEARPHVNYDLKSVNKGSTPINFNQNKNSHITPSSEKVKGRMTTAEQLTESIKKLSCDPTNPKSNKKSLQSSVKGKTPLNTKQQSAQNNNASAINPPIQNSPYQYFYNNMCPPNPHGIPNAYINSQGQMPQFNYLPQYLQQPAYNQMASPNINYIQQLPPHEPGILMFRGKTLKNFNTYLTGFEKYCLTHYGNDLEQWARFLVSRLTKEIKEILPADADYMCPYNEIKERVQRHLSIMGPRHEPNDTLLFLGLKKQSNESVKYFGSKLLQAFQTAYPDQKDTYQFNPLLRETFYKSLQEELEHNARMGSLVQSMSHKGIEYETLVRMTEAIDNDMKRKANKLFPCNPGSQNIVAKDFSQNNFKNFNPANNNLNTNFRKYPQNQANKLVPNVNNEFADETVEPNLSIPNSSEPPPHWFADWQNYLIQQAHLNNMINTPHCTNSETYQPPELPGQSFKYDVHAPKQERKNVYHCDYCSADNHTQDRCFLFKARQKHPEHIWCERCKHRNHTADSCKATMVKKGKQNLNNSLTVSKYVNNSKLVENIKQKSSFKYHSFNSEKTTQNKPIYKQGKQVKYLTGPKSLLINIQQSILDRLEMINEPLKSKVTSAYNNNKHMYNFISCPHLSKSHLSGSNSICLYCKYGDPEILTLERIIMSFKPIETITTTKETDTTHDHQNINKHQNVNKTSIPIITSLAPSASTKFVKDLNKSLSKESKIKSKPESELKFSNDTVNTNSINAQSNLHNDYNPDWIQELDNSKNSEIQINKRLEFYNNGEKVVSFAGQGELKEGDIVMVHSLENPVSRPLIIHNVKNQIKIKDDVFENKSEIEETHFWVNVNNKLYLSLLDSGSEESSVREDIIDQLNVNIIPLRPGERNHSFCAAGKIPILGRVELKIQFLDIELGTHMFKIVPKNNELNDQIVLGQDFLINKKLKYFGSKNLLRGYLSNGKPWSYYSEKHQIRRTLCDIECKLNKKITLNSGESTIAKINFDCSQYFTDENLKLRDDKVSGAVQMHIVKLMKSEDSVVEGMNTDNYIEVPEYYTINIDQPFLELHNVTDTTVIHEQNEIVGHLYSIKTIHIQVPFPSHLQIPDDKYITPSTAEKTELDPEIQQGFVKLDVEASQQNINSEMTRPSINDCMHEVNEEEYMDDFNPPDEPDLKEEEEWTKDELYDNLNVGGSPENQLKFKELIWSKYKSTVSNSKTVPPSILEPVKFIKKSDKIVNIPQYKFSHAISQEVNEVIQSMLESGVIEPTTSLYNNPLHLVRKKDGTARVVIDMRATNAELALPVPSPLITVERVMSDLKGSRVYSQVDLLSGFHQIMVHPESRPLTAFTSTHRYQYVRLPFGCSQSPIEFSRLLNLALADLLQPMVLSGDKGVPTQHFHLYVDDIVVNSSNEQDHLELLEMLFSRLKKNHLKLKLSKCFFIQSSVTFLGFHFSETGVKKERAYIDKIQNFSRPKTVKQIMQFLGSIVYIHRFVKDYSIIAKPLTSLCSSNKIKMMAKVIWTEELERAFCQLKALVAQDTELCYPDFNDENRKLELYADASGTGAGFYLCQRQLEGGKRIIGFSSCTFNSAQRAYTVTEQELLALKAGVRAFDVFLKGSRFPFIIHTDHLALTHLVSLKAFNGRIARTLEALSAYNFEIKWIPGKDNLLADLLSRRAEWEEKGVNLNESVNDSPYEYLPPNTFDCDKAPSGGDSMLYSLLWSTHSLTSKRPPQITQEDLNTLRKTLYTDITKNQSKYGVNITRENKHSWLACLNAQHPLPISFLQAYADRYKLTIQMFFGLDTPVTFTSKNSMGTQSTIYIQNIANIHFNSLSIRERFREGEQVQSILNKCENNTLKWEIVLSSLNEVLTDRIDFSDNNKAIKNQINDKVDASMVTGTFKQVLVQDRGGCFGDAHPLSYQSWYDQSCLHRAATDCFVPVRVDGKSYCACVDSGTTCSMMSISVANELFKKNKLIKIKDKKINLLCAGGLKKTINTRIVAIDLTIGTGEFKNMQFMLTPDNMITSCFLIGTDILKLEGISIDFGLRLLLHYDKILVELGRLKHPIFYNQDTSPPLLNNIVIESPKNINSHKNKDYLESTPKVISKLNNYENLDENKETHLYLEHYIDESELKHCQQADREIKKLYKLVQQTDYVLPPDLSKYSKAKPYLKIINEILYYHKPPKDPVPVLPVDPVITMALQVHHTYMHCGRERLVDLVQSIAYYVNLNNLLGNMCSSCPTCLLRKRRSPTYAPPIHKIQTQYPFQLIVGDLLHVPQSGPYKYILTVMDHYSKFSAACPLKTKSSQEVADAFEHNILPILLSSPHTWMSDGGGEFQASVFKQMLERHNIKQLKTVAFKPTSHGIIERWNKSLQEMLRVHAQDHDDWPSALQQAVTVYNNTKHSVLKLSPVQFLLTKSHSTHKKPILDPQETQFWKTGHPGFQSYQKGSLVMKIIPRQGDRCIYKLRNIHSGPFKVTNISKVGLTYHIQSVTDPSITHIAHHTQLRRWVTPSKVLLNNPIFLDYYNHYSPLTAEEELEFLEGKNPLEVRPQFQCNWRPDDQEEPDFEEDKPEENSDSETDNENDNVADNDNETDNENDNVTDNDNETIFDEDKHIEDNTVEHINDYYIPPYTSQCPPLYTFAQPIYTHTNIPAHTQYALPVSLNNPLPLSVNQDSEDEVGEHQSMPYLTHIKVKEPIKNQEYAMELERGFRNLDYKGGINTLTMHKQPEGLINDSIPSHSPGTYHQSLTPTHQSTPCIEAIQTSNHNSPNTSYHQNIINNAQSSPITSTPHQMNTLPMQENIVFNNSNPLYQDNILNECTGETKTNLSIENNVLLINSDVPNSRNQSPIETSAPTESQTILENKSSTPRIIHEHTNDLNLIQNNPAQNIQVEPTTLKPYNLRSSRKDHSKCIKCPGCL</sequence>
<dbReference type="PANTHER" id="PTHR37984:SF5">
    <property type="entry name" value="PROTEIN NYNRIN-LIKE"/>
    <property type="match status" value="1"/>
</dbReference>
<dbReference type="InterPro" id="IPR043128">
    <property type="entry name" value="Rev_trsase/Diguanyl_cyclase"/>
</dbReference>
<feature type="region of interest" description="Disordered" evidence="8">
    <location>
        <begin position="130"/>
        <end position="206"/>
    </location>
</feature>
<feature type="compositionally biased region" description="Polar residues" evidence="8">
    <location>
        <begin position="1"/>
        <end position="14"/>
    </location>
</feature>
<dbReference type="InterPro" id="IPR021109">
    <property type="entry name" value="Peptidase_aspartic_dom_sf"/>
</dbReference>
<dbReference type="Pfam" id="PF13650">
    <property type="entry name" value="Asp_protease_2"/>
    <property type="match status" value="1"/>
</dbReference>
<reference evidence="11" key="1">
    <citation type="submission" date="2021-02" db="EMBL/GenBank/DDBJ databases">
        <authorList>
            <person name="Nowell W R."/>
        </authorList>
    </citation>
    <scope>NUCLEOTIDE SEQUENCE</scope>
</reference>
<dbReference type="Gene3D" id="3.10.10.10">
    <property type="entry name" value="HIV Type 1 Reverse Transcriptase, subunit A, domain 1"/>
    <property type="match status" value="1"/>
</dbReference>
<evidence type="ECO:0000259" key="9">
    <source>
        <dbReference type="PROSITE" id="PS50878"/>
    </source>
</evidence>
<evidence type="ECO:0000313" key="13">
    <source>
        <dbReference type="Proteomes" id="UP000663865"/>
    </source>
</evidence>
<feature type="region of interest" description="Disordered" evidence="8">
    <location>
        <begin position="1"/>
        <end position="57"/>
    </location>
</feature>
<organism evidence="11 13">
    <name type="scientific">Rotaria socialis</name>
    <dbReference type="NCBI Taxonomy" id="392032"/>
    <lineage>
        <taxon>Eukaryota</taxon>
        <taxon>Metazoa</taxon>
        <taxon>Spiralia</taxon>
        <taxon>Gnathifera</taxon>
        <taxon>Rotifera</taxon>
        <taxon>Eurotatoria</taxon>
        <taxon>Bdelloidea</taxon>
        <taxon>Philodinida</taxon>
        <taxon>Philodinidae</taxon>
        <taxon>Rotaria</taxon>
    </lineage>
</organism>
<dbReference type="EC" id="2.7.7.49" evidence="1"/>
<evidence type="ECO:0000256" key="5">
    <source>
        <dbReference type="ARBA" id="ARBA00022759"/>
    </source>
</evidence>
<dbReference type="EMBL" id="CAJOBS010001969">
    <property type="protein sequence ID" value="CAF4779636.1"/>
    <property type="molecule type" value="Genomic_DNA"/>
</dbReference>
<dbReference type="EMBL" id="CAJNYV010000166">
    <property type="protein sequence ID" value="CAF3349268.1"/>
    <property type="molecule type" value="Genomic_DNA"/>
</dbReference>
<keyword evidence="3" id="KW-0548">Nucleotidyltransferase</keyword>
<keyword evidence="5" id="KW-0255">Endonuclease</keyword>
<dbReference type="Pfam" id="PF00665">
    <property type="entry name" value="rve"/>
    <property type="match status" value="1"/>
</dbReference>
<dbReference type="CDD" id="cd00303">
    <property type="entry name" value="retropepsin_like"/>
    <property type="match status" value="1"/>
</dbReference>
<evidence type="ECO:0000256" key="1">
    <source>
        <dbReference type="ARBA" id="ARBA00012493"/>
    </source>
</evidence>
<dbReference type="InterPro" id="IPR043502">
    <property type="entry name" value="DNA/RNA_pol_sf"/>
</dbReference>
<keyword evidence="6" id="KW-0378">Hydrolase</keyword>
<evidence type="ECO:0000259" key="10">
    <source>
        <dbReference type="PROSITE" id="PS50994"/>
    </source>
</evidence>
<dbReference type="InterPro" id="IPR041373">
    <property type="entry name" value="RT_RNaseH"/>
</dbReference>
<feature type="compositionally biased region" description="Low complexity" evidence="8">
    <location>
        <begin position="48"/>
        <end position="57"/>
    </location>
</feature>
<feature type="compositionally biased region" description="Low complexity" evidence="8">
    <location>
        <begin position="194"/>
        <end position="206"/>
    </location>
</feature>
<feature type="compositionally biased region" description="Polar residues" evidence="8">
    <location>
        <begin position="130"/>
        <end position="146"/>
    </location>
</feature>
<dbReference type="Proteomes" id="UP000663865">
    <property type="component" value="Unassembled WGS sequence"/>
</dbReference>
<evidence type="ECO:0000256" key="3">
    <source>
        <dbReference type="ARBA" id="ARBA00022695"/>
    </source>
</evidence>
<evidence type="ECO:0000313" key="11">
    <source>
        <dbReference type="EMBL" id="CAF3349268.1"/>
    </source>
</evidence>
<dbReference type="Gene3D" id="2.40.70.10">
    <property type="entry name" value="Acid Proteases"/>
    <property type="match status" value="2"/>
</dbReference>
<evidence type="ECO:0000256" key="6">
    <source>
        <dbReference type="ARBA" id="ARBA00022801"/>
    </source>
</evidence>
<protein>
    <recommendedName>
        <fullName evidence="1">RNA-directed DNA polymerase</fullName>
        <ecNumber evidence="1">2.7.7.49</ecNumber>
    </recommendedName>
</protein>
<dbReference type="SUPFAM" id="SSF53098">
    <property type="entry name" value="Ribonuclease H-like"/>
    <property type="match status" value="1"/>
</dbReference>
<feature type="compositionally biased region" description="Acidic residues" evidence="8">
    <location>
        <begin position="2648"/>
        <end position="2693"/>
    </location>
</feature>
<keyword evidence="4" id="KW-0540">Nuclease</keyword>
<evidence type="ECO:0000313" key="12">
    <source>
        <dbReference type="EMBL" id="CAF4779636.1"/>
    </source>
</evidence>
<accession>A0A817W057</accession>
<dbReference type="InterPro" id="IPR012337">
    <property type="entry name" value="RNaseH-like_sf"/>
</dbReference>
<keyword evidence="2" id="KW-0808">Transferase</keyword>
<dbReference type="Gene3D" id="3.30.420.10">
    <property type="entry name" value="Ribonuclease H-like superfamily/Ribonuclease H"/>
    <property type="match status" value="1"/>
</dbReference>
<dbReference type="PROSITE" id="PS50994">
    <property type="entry name" value="INTEGRASE"/>
    <property type="match status" value="1"/>
</dbReference>
<dbReference type="PROSITE" id="PS50878">
    <property type="entry name" value="RT_POL"/>
    <property type="match status" value="1"/>
</dbReference>
<evidence type="ECO:0000256" key="8">
    <source>
        <dbReference type="SAM" id="MobiDB-lite"/>
    </source>
</evidence>
<dbReference type="GO" id="GO:0015074">
    <property type="term" value="P:DNA integration"/>
    <property type="evidence" value="ECO:0007669"/>
    <property type="project" value="InterPro"/>
</dbReference>
<dbReference type="InterPro" id="IPR036397">
    <property type="entry name" value="RNaseH_sf"/>
</dbReference>
<dbReference type="Proteomes" id="UP000663838">
    <property type="component" value="Unassembled WGS sequence"/>
</dbReference>
<proteinExistence type="predicted"/>
<comment type="caution">
    <text evidence="11">The sequence shown here is derived from an EMBL/GenBank/DDBJ whole genome shotgun (WGS) entry which is preliminary data.</text>
</comment>
<evidence type="ECO:0000256" key="2">
    <source>
        <dbReference type="ARBA" id="ARBA00022679"/>
    </source>
</evidence>
<evidence type="ECO:0000256" key="7">
    <source>
        <dbReference type="ARBA" id="ARBA00022918"/>
    </source>
</evidence>
<evidence type="ECO:0000256" key="4">
    <source>
        <dbReference type="ARBA" id="ARBA00022722"/>
    </source>
</evidence>
<name>A0A817W057_9BILA</name>
<dbReference type="SUPFAM" id="SSF50630">
    <property type="entry name" value="Acid proteases"/>
    <property type="match status" value="1"/>
</dbReference>
<dbReference type="GO" id="GO:0003964">
    <property type="term" value="F:RNA-directed DNA polymerase activity"/>
    <property type="evidence" value="ECO:0007669"/>
    <property type="project" value="UniProtKB-KW"/>
</dbReference>
<feature type="compositionally biased region" description="Polar residues" evidence="8">
    <location>
        <begin position="169"/>
        <end position="193"/>
    </location>
</feature>
<dbReference type="SUPFAM" id="SSF56672">
    <property type="entry name" value="DNA/RNA polymerases"/>
    <property type="match status" value="1"/>
</dbReference>
<dbReference type="CDD" id="cd01647">
    <property type="entry name" value="RT_LTR"/>
    <property type="match status" value="1"/>
</dbReference>